<dbReference type="SUPFAM" id="SSF55874">
    <property type="entry name" value="ATPase domain of HSP90 chaperone/DNA topoisomerase II/histidine kinase"/>
    <property type="match status" value="1"/>
</dbReference>
<proteinExistence type="predicted"/>
<evidence type="ECO:0000256" key="1">
    <source>
        <dbReference type="ARBA" id="ARBA00022527"/>
    </source>
</evidence>
<dbReference type="InterPro" id="IPR003594">
    <property type="entry name" value="HATPase_dom"/>
</dbReference>
<accession>A0A7W7WIH9</accession>
<dbReference type="Gene3D" id="3.30.565.10">
    <property type="entry name" value="Histidine kinase-like ATPase, C-terminal domain"/>
    <property type="match status" value="1"/>
</dbReference>
<keyword evidence="1" id="KW-0723">Serine/threonine-protein kinase</keyword>
<dbReference type="Proteomes" id="UP000573327">
    <property type="component" value="Unassembled WGS sequence"/>
</dbReference>
<gene>
    <name evidence="3" type="ORF">F4556_003758</name>
</gene>
<dbReference type="AlphaFoldDB" id="A0A7W7WIH9"/>
<sequence>MTALPAPEPLAPAVRGRWRLLPGSPTSSQTARALVSAALAGWEVADLEAAALLVASELVTNAVVHTGCRTIGLSLRLDHRVLRIGVRDSSPAVPVLLPLTDSLTGGRGLAVVAASSVAWGMQPMPFGKLVWAELARPAPPRPPTASPVIHLRPARVRPTGQIRAAS</sequence>
<keyword evidence="1" id="KW-0418">Kinase</keyword>
<dbReference type="CDD" id="cd16936">
    <property type="entry name" value="HATPase_RsbW-like"/>
    <property type="match status" value="1"/>
</dbReference>
<comment type="caution">
    <text evidence="3">The sequence shown here is derived from an EMBL/GenBank/DDBJ whole genome shotgun (WGS) entry which is preliminary data.</text>
</comment>
<reference evidence="3 4" key="1">
    <citation type="submission" date="2020-08" db="EMBL/GenBank/DDBJ databases">
        <title>Sequencing the genomes of 1000 actinobacteria strains.</title>
        <authorList>
            <person name="Klenk H.-P."/>
        </authorList>
    </citation>
    <scope>NUCLEOTIDE SEQUENCE [LARGE SCALE GENOMIC DNA]</scope>
    <source>
        <strain evidence="3 4">DSM 44786</strain>
    </source>
</reference>
<dbReference type="PANTHER" id="PTHR35526:SF3">
    <property type="entry name" value="ANTI-SIGMA-F FACTOR RSBW"/>
    <property type="match status" value="1"/>
</dbReference>
<dbReference type="Pfam" id="PF13581">
    <property type="entry name" value="HATPase_c_2"/>
    <property type="match status" value="1"/>
</dbReference>
<dbReference type="RefSeq" id="WP_376775725.1">
    <property type="nucleotide sequence ID" value="NZ_JACHJR010000001.1"/>
</dbReference>
<dbReference type="GO" id="GO:0004674">
    <property type="term" value="F:protein serine/threonine kinase activity"/>
    <property type="evidence" value="ECO:0007669"/>
    <property type="project" value="UniProtKB-KW"/>
</dbReference>
<keyword evidence="1" id="KW-0808">Transferase</keyword>
<feature type="domain" description="Histidine kinase/HSP90-like ATPase" evidence="2">
    <location>
        <begin position="23"/>
        <end position="113"/>
    </location>
</feature>
<evidence type="ECO:0000313" key="4">
    <source>
        <dbReference type="Proteomes" id="UP000573327"/>
    </source>
</evidence>
<dbReference type="PANTHER" id="PTHR35526">
    <property type="entry name" value="ANTI-SIGMA-F FACTOR RSBW-RELATED"/>
    <property type="match status" value="1"/>
</dbReference>
<dbReference type="InterPro" id="IPR036890">
    <property type="entry name" value="HATPase_C_sf"/>
</dbReference>
<dbReference type="EMBL" id="JACHJR010000001">
    <property type="protein sequence ID" value="MBB4948223.1"/>
    <property type="molecule type" value="Genomic_DNA"/>
</dbReference>
<protein>
    <recommendedName>
        <fullName evidence="2">Histidine kinase/HSP90-like ATPase domain-containing protein</fullName>
    </recommendedName>
</protein>
<name>A0A7W7WIH9_9ACTN</name>
<dbReference type="InterPro" id="IPR050267">
    <property type="entry name" value="Anti-sigma-factor_SerPK"/>
</dbReference>
<keyword evidence="4" id="KW-1185">Reference proteome</keyword>
<evidence type="ECO:0000259" key="2">
    <source>
        <dbReference type="Pfam" id="PF13581"/>
    </source>
</evidence>
<evidence type="ECO:0000313" key="3">
    <source>
        <dbReference type="EMBL" id="MBB4948223.1"/>
    </source>
</evidence>
<organism evidence="3 4">
    <name type="scientific">Kitasatospora gansuensis</name>
    <dbReference type="NCBI Taxonomy" id="258050"/>
    <lineage>
        <taxon>Bacteria</taxon>
        <taxon>Bacillati</taxon>
        <taxon>Actinomycetota</taxon>
        <taxon>Actinomycetes</taxon>
        <taxon>Kitasatosporales</taxon>
        <taxon>Streptomycetaceae</taxon>
        <taxon>Kitasatospora</taxon>
    </lineage>
</organism>